<keyword evidence="1" id="KW-1133">Transmembrane helix</keyword>
<evidence type="ECO:0000313" key="3">
    <source>
        <dbReference type="Proteomes" id="UP000682202"/>
    </source>
</evidence>
<accession>A0A975PXF6</accession>
<dbReference type="EMBL" id="CP046600">
    <property type="protein sequence ID" value="QUR67708.1"/>
    <property type="molecule type" value="Genomic_DNA"/>
</dbReference>
<keyword evidence="3" id="KW-1185">Reference proteome</keyword>
<evidence type="ECO:0000313" key="2">
    <source>
        <dbReference type="EMBL" id="QUR67708.1"/>
    </source>
</evidence>
<dbReference type="RefSeq" id="WP_246540728.1">
    <property type="nucleotide sequence ID" value="NZ_CP046600.1"/>
</dbReference>
<dbReference type="AlphaFoldDB" id="A0A975PXF6"/>
<dbReference type="KEGG" id="mspg:F6B93_11895"/>
<dbReference type="Proteomes" id="UP000682202">
    <property type="component" value="Chromosome"/>
</dbReference>
<keyword evidence="1" id="KW-0812">Transmembrane</keyword>
<name>A0A975PXF6_9MYCO</name>
<organism evidence="2 3">
    <name type="scientific">Mycobacterium spongiae</name>
    <dbReference type="NCBI Taxonomy" id="886343"/>
    <lineage>
        <taxon>Bacteria</taxon>
        <taxon>Bacillati</taxon>
        <taxon>Actinomycetota</taxon>
        <taxon>Actinomycetes</taxon>
        <taxon>Mycobacteriales</taxon>
        <taxon>Mycobacteriaceae</taxon>
        <taxon>Mycobacterium</taxon>
    </lineage>
</organism>
<feature type="transmembrane region" description="Helical" evidence="1">
    <location>
        <begin position="12"/>
        <end position="32"/>
    </location>
</feature>
<gene>
    <name evidence="2" type="ORF">F6B93_11895</name>
</gene>
<sequence>MPGQRVGSRPWPQVVGVVALIVLGGCAVVVVANPDRLTETTGTSASLASRSNWDLATALPTSADFPAEWGYSLAGRLQRAKPLKSVASSERPNSGPAATYAPAPCASVPRLLDHSGGALAAYAQVDRYAQVVVRDAVPIDAAATGEGREHGPNARFAIWAVPDGPARIANYLKWLDQCSSYRVTNYFRDGQVKDERTVTTVVETRSAAGADAAAAVTRTFTNETGPEPTPRYHVAYYAVRGIVLECTVYMEGADLDLVTRLGTATLHKLGAL</sequence>
<protein>
    <recommendedName>
        <fullName evidence="4">PknH-like extracellular domain-containing protein</fullName>
    </recommendedName>
</protein>
<keyword evidence="1" id="KW-0472">Membrane</keyword>
<reference evidence="2" key="1">
    <citation type="submission" date="2019-12" db="EMBL/GenBank/DDBJ databases">
        <title>Mycobacterium spongiae sp. nov.</title>
        <authorList>
            <person name="Stinear T."/>
        </authorList>
    </citation>
    <scope>NUCLEOTIDE SEQUENCE</scope>
    <source>
        <strain evidence="2">FSD4b-SM</strain>
    </source>
</reference>
<evidence type="ECO:0008006" key="4">
    <source>
        <dbReference type="Google" id="ProtNLM"/>
    </source>
</evidence>
<proteinExistence type="predicted"/>
<evidence type="ECO:0000256" key="1">
    <source>
        <dbReference type="SAM" id="Phobius"/>
    </source>
</evidence>
<dbReference type="PROSITE" id="PS51257">
    <property type="entry name" value="PROKAR_LIPOPROTEIN"/>
    <property type="match status" value="1"/>
</dbReference>